<dbReference type="SMART" id="SM00028">
    <property type="entry name" value="TPR"/>
    <property type="match status" value="3"/>
</dbReference>
<dbReference type="PROSITE" id="PS50005">
    <property type="entry name" value="TPR"/>
    <property type="match status" value="1"/>
</dbReference>
<evidence type="ECO:0000256" key="8">
    <source>
        <dbReference type="PROSITE-ProRule" id="PRU00023"/>
    </source>
</evidence>
<feature type="repeat" description="TPR" evidence="9">
    <location>
        <begin position="1189"/>
        <end position="1222"/>
    </location>
</feature>
<feature type="compositionally biased region" description="Acidic residues" evidence="10">
    <location>
        <begin position="1298"/>
        <end position="1308"/>
    </location>
</feature>
<feature type="region of interest" description="Disordered" evidence="10">
    <location>
        <begin position="1558"/>
        <end position="1598"/>
    </location>
</feature>
<dbReference type="GeneTree" id="ENSGT00940000155655"/>
<evidence type="ECO:0000256" key="9">
    <source>
        <dbReference type="PROSITE-ProRule" id="PRU00339"/>
    </source>
</evidence>
<dbReference type="Proteomes" id="UP000261560">
    <property type="component" value="Unplaced"/>
</dbReference>
<feature type="repeat" description="ANK" evidence="8">
    <location>
        <begin position="1030"/>
        <end position="1062"/>
    </location>
</feature>
<dbReference type="Pfam" id="PF00023">
    <property type="entry name" value="Ank"/>
    <property type="match status" value="1"/>
</dbReference>
<feature type="compositionally biased region" description="Polar residues" evidence="10">
    <location>
        <begin position="1488"/>
        <end position="1498"/>
    </location>
</feature>
<dbReference type="PROSITE" id="PS50297">
    <property type="entry name" value="ANK_REP_REGION"/>
    <property type="match status" value="5"/>
</dbReference>
<dbReference type="InterPro" id="IPR058056">
    <property type="entry name" value="WH_TANC1/2"/>
</dbReference>
<dbReference type="Gene3D" id="1.25.40.10">
    <property type="entry name" value="Tetratricopeptide repeat domain"/>
    <property type="match status" value="1"/>
</dbReference>
<feature type="compositionally biased region" description="Basic and acidic residues" evidence="10">
    <location>
        <begin position="1573"/>
        <end position="1584"/>
    </location>
</feature>
<feature type="domain" description="TANC1/2-like winged helix" evidence="12">
    <location>
        <begin position="597"/>
        <end position="749"/>
    </location>
</feature>
<dbReference type="InterPro" id="IPR036770">
    <property type="entry name" value="Ankyrin_rpt-contain_sf"/>
</dbReference>
<evidence type="ECO:0000256" key="3">
    <source>
        <dbReference type="ARBA" id="ARBA00022803"/>
    </source>
</evidence>
<evidence type="ECO:0000256" key="2">
    <source>
        <dbReference type="ARBA" id="ARBA00022737"/>
    </source>
</evidence>
<feature type="compositionally biased region" description="Polar residues" evidence="10">
    <location>
        <begin position="295"/>
        <end position="312"/>
    </location>
</feature>
<dbReference type="Pfam" id="PF13637">
    <property type="entry name" value="Ank_4"/>
    <property type="match status" value="1"/>
</dbReference>
<keyword evidence="1" id="KW-0597">Phosphoprotein</keyword>
<evidence type="ECO:0000256" key="10">
    <source>
        <dbReference type="SAM" id="MobiDB-lite"/>
    </source>
</evidence>
<feature type="compositionally biased region" description="Low complexity" evidence="10">
    <location>
        <begin position="1276"/>
        <end position="1295"/>
    </location>
</feature>
<dbReference type="Gene3D" id="1.25.40.20">
    <property type="entry name" value="Ankyrin repeat-containing domain"/>
    <property type="match status" value="3"/>
</dbReference>
<dbReference type="InterPro" id="IPR050889">
    <property type="entry name" value="Dendritic_Spine_Reg/Scaffold"/>
</dbReference>
<dbReference type="SUPFAM" id="SSF48403">
    <property type="entry name" value="Ankyrin repeat"/>
    <property type="match status" value="1"/>
</dbReference>
<dbReference type="PANTHER" id="PTHR24166">
    <property type="entry name" value="ROLLING PEBBLES, ISOFORM B"/>
    <property type="match status" value="1"/>
</dbReference>
<proteinExistence type="inferred from homology"/>
<feature type="repeat" description="ANK" evidence="8">
    <location>
        <begin position="964"/>
        <end position="996"/>
    </location>
</feature>
<dbReference type="SMART" id="SM00248">
    <property type="entry name" value="ANK"/>
    <property type="match status" value="10"/>
</dbReference>
<feature type="compositionally biased region" description="Low complexity" evidence="10">
    <location>
        <begin position="71"/>
        <end position="83"/>
    </location>
</feature>
<keyword evidence="4" id="KW-0770">Synapse</keyword>
<feature type="repeat" description="ANK" evidence="8">
    <location>
        <begin position="997"/>
        <end position="1029"/>
    </location>
</feature>
<feature type="region of interest" description="Disordered" evidence="10">
    <location>
        <begin position="101"/>
        <end position="168"/>
    </location>
</feature>
<evidence type="ECO:0000256" key="4">
    <source>
        <dbReference type="ARBA" id="ARBA00023018"/>
    </source>
</evidence>
<feature type="domain" description="TANC1/2-like AAA+ ATPase lid" evidence="11">
    <location>
        <begin position="501"/>
        <end position="595"/>
    </location>
</feature>
<reference evidence="13" key="2">
    <citation type="submission" date="2025-09" db="UniProtKB">
        <authorList>
            <consortium name="Ensembl"/>
        </authorList>
    </citation>
    <scope>IDENTIFICATION</scope>
</reference>
<dbReference type="GO" id="GO:0098794">
    <property type="term" value="C:postsynapse"/>
    <property type="evidence" value="ECO:0007669"/>
    <property type="project" value="UniProtKB-SubCell"/>
</dbReference>
<reference evidence="13" key="1">
    <citation type="submission" date="2025-08" db="UniProtKB">
        <authorList>
            <consortium name="Ensembl"/>
        </authorList>
    </citation>
    <scope>IDENTIFICATION</scope>
</reference>
<sequence>MLGFSKGVSMSLPSSPLLPRQSHMMPLRPSKRSPGPIRKPKYVESPRVPSDALGSSLRKVSDKKSSHNDLQAEQQPSSSSPATQELMTRLGFLLGEGIPGTAHIPMDDKNEKKGISPCSTLTSSTASPSTDSPCSTLNSTTSRPPLSRSSPCGTITSPSSTLESKDSGIIATSSTKLEDLSYLDEQRNTPLRTSIRLPWHNTGGRPPHDSKARFSPYKPADIMLKPLLFEVPSITTDSVFVGRDWLFQQLEDVLKATESNGNQGAVILGSVGHGKTAVISRLVALSCHGGRMRQIASNSPSASPKAQSTELLLSQPAQATPPSSAANTLRTSNCPGTPEVQRRREEPVKRLASKVVAYHYCQADNTYTCLVPEFVHSIAALLCRAHQLGAYRELLLKEPHLQSMLSLRSCVQDPMAAFRRGILEPLVNLRKERRISEEDHIILIDGLNEAEFHKPDYGDTIASFIAKIITKFPSWLKLVVTVRANLLEITSLLPFAKISLDEFSDNKEIPNDLNAYIQYRINGSKDIMNNISLNGKADSASVSRLSSHLISRSQGSYLYLKLTLDLFERGHLVIKSASYKVVPVSLTELYQLQCNMKFMTNSAFERTLPILNVALASLHPLTDEQLFQAINAGSVRGELQWEDFQQRLDLLSSFLIKRRDKTRMFCHPSFREWLVWRADGESTDFLCDPRTGHAFMAFMLSRQEGKLNRQQTMELGHHILKAHIFKGLSKKTGVSSSVLQALWISCSTDGLSAALASLRNLYTPNVKVSRLLMLGGANVNYRTEVLNNAPILCIQCHLGHLEMASLLLEFGASLDVVSENGMSPLCFSAAAGHTGLVMLLCKRGAKVDHVDKSGQCALVHAALRGHTEIIQYLLELEWIAEGLQQDCSLKNKALQQALIAASSMGHTQVVRSLLVLKNEHAVQIDSHDTLWGETALTAAAGRGKMEVCSFLLDQGALVQQVNRRGVSSLFCAVRQGHWQIAELLLQHGADINISDKQGRTLLMVAACEGHLSTVEFLLSKGASLTQMDKEGLMPLSWACLKGHKDVVQFLVEKGAIIDHTDKNGRTPLDLAAFYGDAEIVQYLVEKGAVIEHVDHSGMRPLDRAIGCRNTSVVVTLLKKGAKLGNASWAMATSKPDILIILLQKLMEEGNLLYKKGKMKDAAQRYQYALRKFPREGFGDDLKPFKDLRVSLYLSLSRCRRKTNDFGMAEEFATKALELKPKSYEAYYARARAKRSSRQFTAALADLHEAAKLCPNNREIRRLLARVEDECKQMQRSQAKGGVAGAAAACSQASRGQESDPEHEDGQEEPSEHSLARSVEAQREILEEEEEDDEEEEGVSLKHDRTGEACWTHNNYSFNRVLPSDPPAASSCPGHQNQTPSSPPGPGRLPPHRYPREHREPLAQQALVMQPTKQAQIVKTNQHMGAVGGRSTGAKSQYAPSSPLPSRHMSSMLKPGPGIDISPLPTPAEEPVYGNRALPAAASPCDNDNLLSPQTSYNGSKALGQDRLSVHSASSLDGSAISGHTGNHSDPGKEGMCPAAAASQGGSLSCMRVSSSTSSLASSSSLSDSGKLGPDVRSKISDKPKLSQQAGSAAEYKPRPFMGITDKTARFQQQQQVQQHHHSLQSHPSLQSTGRSWLSRSCDGPVCQNMSAVSLQPADCEFPYSRAGGVYQEQHKHPPVQSAMTLSGLQNGMHAKEFAEKFCQAANCFKESKPPLAVPHPKQHGLARDNPAIHVASMKPKRSFIESNV</sequence>
<dbReference type="InterPro" id="IPR002110">
    <property type="entry name" value="Ankyrin_rpt"/>
</dbReference>
<keyword evidence="5 8" id="KW-0040">ANK repeat</keyword>
<evidence type="ECO:0000256" key="1">
    <source>
        <dbReference type="ARBA" id="ARBA00022553"/>
    </source>
</evidence>
<dbReference type="InterPro" id="IPR019734">
    <property type="entry name" value="TPR_rpt"/>
</dbReference>
<comment type="similarity">
    <text evidence="7">Belongs to the TANC family.</text>
</comment>
<feature type="region of interest" description="Disordered" evidence="10">
    <location>
        <begin position="1360"/>
        <end position="1394"/>
    </location>
</feature>
<feature type="region of interest" description="Disordered" evidence="10">
    <location>
        <begin position="294"/>
        <end position="346"/>
    </location>
</feature>
<keyword evidence="2" id="KW-0677">Repeat</keyword>
<feature type="region of interest" description="Disordered" evidence="10">
    <location>
        <begin position="1610"/>
        <end position="1635"/>
    </location>
</feature>
<evidence type="ECO:0000313" key="13">
    <source>
        <dbReference type="Ensembl" id="ENSOMEP00000022649.1"/>
    </source>
</evidence>
<name>A0A3B3CZN9_ORYME</name>
<evidence type="ECO:0000259" key="12">
    <source>
        <dbReference type="Pfam" id="PF25521"/>
    </source>
</evidence>
<dbReference type="InterPro" id="IPR058018">
    <property type="entry name" value="AAA_lid_TANC1/2"/>
</dbReference>
<feature type="region of interest" description="Disordered" evidence="10">
    <location>
        <begin position="1477"/>
        <end position="1541"/>
    </location>
</feature>
<dbReference type="Pfam" id="PF25521">
    <property type="entry name" value="WHD_TANC1"/>
    <property type="match status" value="1"/>
</dbReference>
<feature type="compositionally biased region" description="Basic and acidic residues" evidence="10">
    <location>
        <begin position="105"/>
        <end position="114"/>
    </location>
</feature>
<dbReference type="PRINTS" id="PR01415">
    <property type="entry name" value="ANKYRIN"/>
</dbReference>
<dbReference type="SUPFAM" id="SSF48452">
    <property type="entry name" value="TPR-like"/>
    <property type="match status" value="1"/>
</dbReference>
<feature type="compositionally biased region" description="Polar residues" evidence="10">
    <location>
        <begin position="152"/>
        <end position="162"/>
    </location>
</feature>
<feature type="compositionally biased region" description="Low complexity" evidence="10">
    <location>
        <begin position="314"/>
        <end position="326"/>
    </location>
</feature>
<evidence type="ECO:0000256" key="7">
    <source>
        <dbReference type="ARBA" id="ARBA00038259"/>
    </source>
</evidence>
<keyword evidence="14" id="KW-1185">Reference proteome</keyword>
<feature type="region of interest" description="Disordered" evidence="10">
    <location>
        <begin position="1275"/>
        <end position="1317"/>
    </location>
</feature>
<dbReference type="Pfam" id="PF12796">
    <property type="entry name" value="Ank_2"/>
    <property type="match status" value="2"/>
</dbReference>
<feature type="compositionally biased region" description="Low complexity" evidence="10">
    <location>
        <begin position="1558"/>
        <end position="1568"/>
    </location>
</feature>
<dbReference type="PROSITE" id="PS50088">
    <property type="entry name" value="ANK_REPEAT"/>
    <property type="match status" value="6"/>
</dbReference>
<feature type="repeat" description="ANK" evidence="8">
    <location>
        <begin position="931"/>
        <end position="963"/>
    </location>
</feature>
<dbReference type="PANTHER" id="PTHR24166:SF23">
    <property type="entry name" value="PROTEIN TANC1"/>
    <property type="match status" value="1"/>
</dbReference>
<evidence type="ECO:0000259" key="11">
    <source>
        <dbReference type="Pfam" id="PF25520"/>
    </source>
</evidence>
<protein>
    <submittedName>
        <fullName evidence="13">Tetratricopeptide repeat, ankyrin repeat and coiled-coil containing 1b</fullName>
    </submittedName>
</protein>
<feature type="repeat" description="ANK" evidence="8">
    <location>
        <begin position="820"/>
        <end position="852"/>
    </location>
</feature>
<evidence type="ECO:0000256" key="6">
    <source>
        <dbReference type="ARBA" id="ARBA00034110"/>
    </source>
</evidence>
<accession>A0A3B3CZN9</accession>
<evidence type="ECO:0000256" key="5">
    <source>
        <dbReference type="ARBA" id="ARBA00023043"/>
    </source>
</evidence>
<feature type="compositionally biased region" description="Polar residues" evidence="10">
    <location>
        <begin position="1510"/>
        <end position="1527"/>
    </location>
</feature>
<dbReference type="FunFam" id="1.25.40.20:FF:000036">
    <property type="entry name" value="protein TANC2 isoform X2"/>
    <property type="match status" value="1"/>
</dbReference>
<dbReference type="Pfam" id="PF25520">
    <property type="entry name" value="AAA_lid_TANC1"/>
    <property type="match status" value="1"/>
</dbReference>
<feature type="repeat" description="ANK" evidence="8">
    <location>
        <begin position="1063"/>
        <end position="1095"/>
    </location>
</feature>
<dbReference type="InterPro" id="IPR011990">
    <property type="entry name" value="TPR-like_helical_dom_sf"/>
</dbReference>
<dbReference type="Ensembl" id="ENSOMET00000014216.1">
    <property type="protein sequence ID" value="ENSOMEP00000022649.1"/>
    <property type="gene ID" value="ENSOMEG00000000038.1"/>
</dbReference>
<evidence type="ECO:0000313" key="14">
    <source>
        <dbReference type="Proteomes" id="UP000261560"/>
    </source>
</evidence>
<feature type="compositionally biased region" description="Low complexity" evidence="10">
    <location>
        <begin position="116"/>
        <end position="151"/>
    </location>
</feature>
<dbReference type="FunFam" id="1.25.40.20:FF:000022">
    <property type="entry name" value="protein TANC2 isoform X1"/>
    <property type="match status" value="1"/>
</dbReference>
<keyword evidence="3 9" id="KW-0802">TPR repeat</keyword>
<feature type="region of interest" description="Disordered" evidence="10">
    <location>
        <begin position="1426"/>
        <end position="1447"/>
    </location>
</feature>
<feature type="region of interest" description="Disordered" evidence="10">
    <location>
        <begin position="1"/>
        <end position="83"/>
    </location>
</feature>
<organism evidence="13 14">
    <name type="scientific">Oryzias melastigma</name>
    <name type="common">Marine medaka</name>
    <dbReference type="NCBI Taxonomy" id="30732"/>
    <lineage>
        <taxon>Eukaryota</taxon>
        <taxon>Metazoa</taxon>
        <taxon>Chordata</taxon>
        <taxon>Craniata</taxon>
        <taxon>Vertebrata</taxon>
        <taxon>Euteleostomi</taxon>
        <taxon>Actinopterygii</taxon>
        <taxon>Neopterygii</taxon>
        <taxon>Teleostei</taxon>
        <taxon>Neoteleostei</taxon>
        <taxon>Acanthomorphata</taxon>
        <taxon>Ovalentaria</taxon>
        <taxon>Atherinomorphae</taxon>
        <taxon>Beloniformes</taxon>
        <taxon>Adrianichthyidae</taxon>
        <taxon>Oryziinae</taxon>
        <taxon>Oryzias</taxon>
    </lineage>
</organism>
<comment type="subcellular location">
    <subcellularLocation>
        <location evidence="6">Postsynapse</location>
    </subcellularLocation>
</comment>